<evidence type="ECO:0000256" key="1">
    <source>
        <dbReference type="SAM" id="Phobius"/>
    </source>
</evidence>
<reference evidence="2 3" key="2">
    <citation type="journal article" date="2016" name="Genome Announc.">
        <title>Complete Genome Sequence of the Highly Virulent Aeromonas schubertii Strain WL1483, Isolated from Diseased Snakehead Fish (Channa argus) in China.</title>
        <authorList>
            <person name="Liu L."/>
            <person name="Li N."/>
            <person name="Zhang D."/>
            <person name="Fu X."/>
            <person name="Shi C."/>
            <person name="Lin Q."/>
            <person name="Hao G."/>
        </authorList>
    </citation>
    <scope>NUCLEOTIDE SEQUENCE [LARGE SCALE GENOMIC DNA]</scope>
    <source>
        <strain evidence="2 3">WL1483</strain>
    </source>
</reference>
<dbReference type="AlphaFoldDB" id="A0A0S2SDS1"/>
<accession>A0A0S2SDS1</accession>
<reference evidence="3" key="1">
    <citation type="submission" date="2015-10" db="EMBL/GenBank/DDBJ databases">
        <title>Complete Genome Sequence of Aeromonas schubertii strain WL1483.</title>
        <authorList>
            <person name="Liu L."/>
        </authorList>
    </citation>
    <scope>NUCLEOTIDE SEQUENCE [LARGE SCALE GENOMIC DNA]</scope>
    <source>
        <strain evidence="3">WL1483</strain>
    </source>
</reference>
<evidence type="ECO:0000313" key="2">
    <source>
        <dbReference type="EMBL" id="ALP39863.1"/>
    </source>
</evidence>
<keyword evidence="1" id="KW-1133">Transmembrane helix</keyword>
<sequence>MCRLVDHYAALRAVGVPEFLLNVFMTEVFSALAYWWISRLEKRQAAQPALTG</sequence>
<proteinExistence type="predicted"/>
<dbReference type="PATRIC" id="fig|652.5.peg.4201"/>
<dbReference type="KEGG" id="asr:WL1483_444"/>
<organism evidence="2 3">
    <name type="scientific">Aeromonas schubertii</name>
    <dbReference type="NCBI Taxonomy" id="652"/>
    <lineage>
        <taxon>Bacteria</taxon>
        <taxon>Pseudomonadati</taxon>
        <taxon>Pseudomonadota</taxon>
        <taxon>Gammaproteobacteria</taxon>
        <taxon>Aeromonadales</taxon>
        <taxon>Aeromonadaceae</taxon>
        <taxon>Aeromonas</taxon>
    </lineage>
</organism>
<protein>
    <submittedName>
        <fullName evidence="2">Uncharacterized protein</fullName>
    </submittedName>
</protein>
<name>A0A0S2SDS1_9GAMM</name>
<dbReference type="Proteomes" id="UP000058114">
    <property type="component" value="Chromosome"/>
</dbReference>
<keyword evidence="1" id="KW-0812">Transmembrane</keyword>
<feature type="transmembrane region" description="Helical" evidence="1">
    <location>
        <begin position="19"/>
        <end position="37"/>
    </location>
</feature>
<evidence type="ECO:0000313" key="3">
    <source>
        <dbReference type="Proteomes" id="UP000058114"/>
    </source>
</evidence>
<dbReference type="EMBL" id="CP013067">
    <property type="protein sequence ID" value="ALP39863.1"/>
    <property type="molecule type" value="Genomic_DNA"/>
</dbReference>
<keyword evidence="1" id="KW-0472">Membrane</keyword>
<gene>
    <name evidence="2" type="ORF">WL1483_444</name>
</gene>